<reference evidence="3 4" key="1">
    <citation type="submission" date="2021-03" db="EMBL/GenBank/DDBJ databases">
        <title>Complete Genome Sequences of Two Lysobacter Strains Isolated from Sea Water (Lysobacter caseinilyticus) and Soil (Lysobacter helvus) in South Korea.</title>
        <authorList>
            <person name="Watanabe Y."/>
            <person name="Arakawa K."/>
        </authorList>
    </citation>
    <scope>NUCLEOTIDE SEQUENCE [LARGE SCALE GENOMIC DNA]</scope>
    <source>
        <strain evidence="3 4">D10</strain>
    </source>
</reference>
<evidence type="ECO:0008006" key="5">
    <source>
        <dbReference type="Google" id="ProtNLM"/>
    </source>
</evidence>
<dbReference type="Proteomes" id="UP000680514">
    <property type="component" value="Chromosome"/>
</dbReference>
<evidence type="ECO:0000256" key="2">
    <source>
        <dbReference type="SAM" id="SignalP"/>
    </source>
</evidence>
<gene>
    <name evidence="3" type="ORF">LYSHEL_10920</name>
</gene>
<evidence type="ECO:0000256" key="1">
    <source>
        <dbReference type="SAM" id="MobiDB-lite"/>
    </source>
</evidence>
<keyword evidence="2" id="KW-0732">Signal</keyword>
<sequence>MQFKWIVALVTALVALPAHAQDAVVTDGDKYKVLLENACVRVLDYQDTPGQMTHPHHHPSFVLYALAPFERDIHLPDGKVIHRSFKQGDVLWSPAQTHTGENTGKTPSHALLVENKPSAASDPACKDAGAP</sequence>
<dbReference type="RefSeq" id="WP_213436504.1">
    <property type="nucleotide sequence ID" value="NZ_AP024546.1"/>
</dbReference>
<dbReference type="InterPro" id="IPR014710">
    <property type="entry name" value="RmlC-like_jellyroll"/>
</dbReference>
<dbReference type="EMBL" id="AP024546">
    <property type="protein sequence ID" value="BCT95221.1"/>
    <property type="molecule type" value="Genomic_DNA"/>
</dbReference>
<feature type="region of interest" description="Disordered" evidence="1">
    <location>
        <begin position="92"/>
        <end position="131"/>
    </location>
</feature>
<protein>
    <recommendedName>
        <fullName evidence="5">Cytoplasmic protein</fullName>
    </recommendedName>
</protein>
<dbReference type="SUPFAM" id="SSF51182">
    <property type="entry name" value="RmlC-like cupins"/>
    <property type="match status" value="1"/>
</dbReference>
<dbReference type="Gene3D" id="2.60.120.10">
    <property type="entry name" value="Jelly Rolls"/>
    <property type="match status" value="1"/>
</dbReference>
<proteinExistence type="predicted"/>
<feature type="compositionally biased region" description="Polar residues" evidence="1">
    <location>
        <begin position="94"/>
        <end position="106"/>
    </location>
</feature>
<accession>A0ABM7QCE8</accession>
<dbReference type="InterPro" id="IPR011051">
    <property type="entry name" value="RmlC_Cupin_sf"/>
</dbReference>
<name>A0ABM7QCE8_9GAMM</name>
<evidence type="ECO:0000313" key="4">
    <source>
        <dbReference type="Proteomes" id="UP000680514"/>
    </source>
</evidence>
<keyword evidence="4" id="KW-1185">Reference proteome</keyword>
<organism evidence="3 4">
    <name type="scientific">Lysobacter helvus</name>
    <dbReference type="NCBI Taxonomy" id="2675059"/>
    <lineage>
        <taxon>Bacteria</taxon>
        <taxon>Pseudomonadati</taxon>
        <taxon>Pseudomonadota</taxon>
        <taxon>Gammaproteobacteria</taxon>
        <taxon>Lysobacterales</taxon>
        <taxon>Lysobacteraceae</taxon>
        <taxon>Lysobacter</taxon>
    </lineage>
</organism>
<evidence type="ECO:0000313" key="3">
    <source>
        <dbReference type="EMBL" id="BCT95221.1"/>
    </source>
</evidence>
<feature type="signal peptide" evidence="2">
    <location>
        <begin position="1"/>
        <end position="20"/>
    </location>
</feature>
<feature type="chain" id="PRO_5045709625" description="Cytoplasmic protein" evidence="2">
    <location>
        <begin position="21"/>
        <end position="131"/>
    </location>
</feature>